<reference evidence="6 7" key="1">
    <citation type="submission" date="2024-02" db="EMBL/GenBank/DDBJ databases">
        <title>Janibacter sp. nov., isolated from gut of marine sandworm.</title>
        <authorList>
            <person name="Kim B."/>
            <person name="Jun M.O."/>
            <person name="Shin N.-R."/>
        </authorList>
    </citation>
    <scope>NUCLEOTIDE SEQUENCE [LARGE SCALE GENOMIC DNA]</scope>
    <source>
        <strain evidence="6 7">A1S7</strain>
    </source>
</reference>
<evidence type="ECO:0000256" key="5">
    <source>
        <dbReference type="SAM" id="Phobius"/>
    </source>
</evidence>
<feature type="transmembrane region" description="Helical" evidence="5">
    <location>
        <begin position="67"/>
        <end position="88"/>
    </location>
</feature>
<evidence type="ECO:0000256" key="4">
    <source>
        <dbReference type="ARBA" id="ARBA00023136"/>
    </source>
</evidence>
<evidence type="ECO:0000256" key="2">
    <source>
        <dbReference type="ARBA" id="ARBA00022692"/>
    </source>
</evidence>
<evidence type="ECO:0000256" key="3">
    <source>
        <dbReference type="ARBA" id="ARBA00022989"/>
    </source>
</evidence>
<gene>
    <name evidence="6" type="ORF">V1351_05220</name>
</gene>
<dbReference type="InterPro" id="IPR032808">
    <property type="entry name" value="DoxX"/>
</dbReference>
<dbReference type="RefSeq" id="WP_338751394.1">
    <property type="nucleotide sequence ID" value="NZ_CP144913.1"/>
</dbReference>
<keyword evidence="7" id="KW-1185">Reference proteome</keyword>
<name>A0ABZ2MK54_9MICO</name>
<dbReference type="Pfam" id="PF13564">
    <property type="entry name" value="DoxX_2"/>
    <property type="match status" value="1"/>
</dbReference>
<organism evidence="6 7">
    <name type="scientific">Janibacter alittae</name>
    <dbReference type="NCBI Taxonomy" id="3115209"/>
    <lineage>
        <taxon>Bacteria</taxon>
        <taxon>Bacillati</taxon>
        <taxon>Actinomycetota</taxon>
        <taxon>Actinomycetes</taxon>
        <taxon>Micrococcales</taxon>
        <taxon>Intrasporangiaceae</taxon>
        <taxon>Janibacter</taxon>
    </lineage>
</organism>
<keyword evidence="2 5" id="KW-0812">Transmembrane</keyword>
<keyword evidence="3 5" id="KW-1133">Transmembrane helix</keyword>
<dbReference type="Proteomes" id="UP001382727">
    <property type="component" value="Chromosome"/>
</dbReference>
<evidence type="ECO:0000313" key="7">
    <source>
        <dbReference type="Proteomes" id="UP001382727"/>
    </source>
</evidence>
<keyword evidence="4 5" id="KW-0472">Membrane</keyword>
<accession>A0ABZ2MK54</accession>
<sequence length="130" mass="13762">MTRPDPPTAALAGIFAVSGVIHLVRPQVFEPIVPAPLRDHDRALVHVSGVAELACAAGLLIPATRPVAGLTSAALLVAVLPANVQMSIDHGRRARRRRTPQAWAVFAGTLARLPLQRPLVRIALRAAGKE</sequence>
<protein>
    <submittedName>
        <fullName evidence="6">DoxX family protein</fullName>
    </submittedName>
</protein>
<proteinExistence type="predicted"/>
<evidence type="ECO:0000256" key="1">
    <source>
        <dbReference type="ARBA" id="ARBA00004141"/>
    </source>
</evidence>
<dbReference type="PANTHER" id="PTHR36974:SF1">
    <property type="entry name" value="DOXX FAMILY MEMBRANE PROTEIN"/>
    <property type="match status" value="1"/>
</dbReference>
<feature type="transmembrane region" description="Helical" evidence="5">
    <location>
        <begin position="6"/>
        <end position="24"/>
    </location>
</feature>
<dbReference type="EMBL" id="CP144913">
    <property type="protein sequence ID" value="WXB77470.1"/>
    <property type="molecule type" value="Genomic_DNA"/>
</dbReference>
<evidence type="ECO:0000313" key="6">
    <source>
        <dbReference type="EMBL" id="WXB77470.1"/>
    </source>
</evidence>
<dbReference type="PANTHER" id="PTHR36974">
    <property type="entry name" value="MEMBRANE PROTEIN-RELATED"/>
    <property type="match status" value="1"/>
</dbReference>
<comment type="subcellular location">
    <subcellularLocation>
        <location evidence="1">Membrane</location>
        <topology evidence="1">Multi-pass membrane protein</topology>
    </subcellularLocation>
</comment>